<dbReference type="InterPro" id="IPR043129">
    <property type="entry name" value="ATPase_NBD"/>
</dbReference>
<keyword evidence="2" id="KW-0547">Nucleotide-binding</keyword>
<dbReference type="SUPFAM" id="SSF53067">
    <property type="entry name" value="Actin-like ATPase domain"/>
    <property type="match status" value="2"/>
</dbReference>
<evidence type="ECO:0000256" key="2">
    <source>
        <dbReference type="ARBA" id="ARBA00022741"/>
    </source>
</evidence>
<evidence type="ECO:0000256" key="1">
    <source>
        <dbReference type="ARBA" id="ARBA00007381"/>
    </source>
</evidence>
<evidence type="ECO:0008006" key="6">
    <source>
        <dbReference type="Google" id="ProtNLM"/>
    </source>
</evidence>
<protein>
    <recommendedName>
        <fullName evidence="6">Molecular chaperone DnaK</fullName>
    </recommendedName>
</protein>
<dbReference type="InterPro" id="IPR018181">
    <property type="entry name" value="Heat_shock_70_CS"/>
</dbReference>
<dbReference type="PANTHER" id="PTHR19375">
    <property type="entry name" value="HEAT SHOCK PROTEIN 70KDA"/>
    <property type="match status" value="1"/>
</dbReference>
<comment type="caution">
    <text evidence="5">The sequence shown here is derived from an EMBL/GenBank/DDBJ whole genome shotgun (WGS) entry which is preliminary data.</text>
</comment>
<dbReference type="FunFam" id="3.30.420.40:FF:000071">
    <property type="entry name" value="Molecular chaperone DnaK"/>
    <property type="match status" value="1"/>
</dbReference>
<proteinExistence type="inferred from homology"/>
<dbReference type="InterPro" id="IPR013126">
    <property type="entry name" value="Hsp_70_fam"/>
</dbReference>
<comment type="similarity">
    <text evidence="1">Belongs to the heat shock protein 70 family.</text>
</comment>
<reference evidence="5" key="1">
    <citation type="journal article" date="2014" name="Front. Microbiol.">
        <title>High frequency of phylogenetically diverse reductive dehalogenase-homologous genes in deep subseafloor sedimentary metagenomes.</title>
        <authorList>
            <person name="Kawai M."/>
            <person name="Futagami T."/>
            <person name="Toyoda A."/>
            <person name="Takaki Y."/>
            <person name="Nishi S."/>
            <person name="Hori S."/>
            <person name="Arai W."/>
            <person name="Tsubouchi T."/>
            <person name="Morono Y."/>
            <person name="Uchiyama I."/>
            <person name="Ito T."/>
            <person name="Fujiyama A."/>
            <person name="Inagaki F."/>
            <person name="Takami H."/>
        </authorList>
    </citation>
    <scope>NUCLEOTIDE SEQUENCE</scope>
    <source>
        <strain evidence="5">Expedition CK06-06</strain>
    </source>
</reference>
<keyword evidence="4" id="KW-0143">Chaperone</keyword>
<dbReference type="Gene3D" id="3.30.420.40">
    <property type="match status" value="2"/>
</dbReference>
<name>X0VHA5_9ZZZZ</name>
<dbReference type="Pfam" id="PF00012">
    <property type="entry name" value="HSP70"/>
    <property type="match status" value="2"/>
</dbReference>
<dbReference type="PRINTS" id="PR00301">
    <property type="entry name" value="HEATSHOCK70"/>
</dbReference>
<keyword evidence="3" id="KW-0067">ATP-binding</keyword>
<dbReference type="PROSITE" id="PS00329">
    <property type="entry name" value="HSP70_2"/>
    <property type="match status" value="1"/>
</dbReference>
<dbReference type="Gene3D" id="3.90.640.10">
    <property type="entry name" value="Actin, Chain A, domain 4"/>
    <property type="match status" value="1"/>
</dbReference>
<evidence type="ECO:0000256" key="3">
    <source>
        <dbReference type="ARBA" id="ARBA00022840"/>
    </source>
</evidence>
<feature type="non-terminal residue" evidence="5">
    <location>
        <position position="212"/>
    </location>
</feature>
<dbReference type="AlphaFoldDB" id="X0VHA5"/>
<accession>X0VHA5</accession>
<sequence length="212" mass="23354">MINNRATIIPSKEGLAAHGKMFPSVVTIMKDGVLIGGKAKKHAFAHPDRTITAIKRKMGSDYEIKIDNTRYIPQQISAMILRKIKNDAETHLGQKIKKAVVTCPAYFNDNQRTATRDAGMIAGLDVVRIINEPTAASLAYGLDRSKEDLNIAVLDLGGGTFDVTILEMCDSVFKVLSTSGNTELGGIDMDKKIVDYLLQELEKENIEFKDKI</sequence>
<dbReference type="GO" id="GO:0005524">
    <property type="term" value="F:ATP binding"/>
    <property type="evidence" value="ECO:0007669"/>
    <property type="project" value="UniProtKB-KW"/>
</dbReference>
<gene>
    <name evidence="5" type="ORF">S01H1_54487</name>
</gene>
<organism evidence="5">
    <name type="scientific">marine sediment metagenome</name>
    <dbReference type="NCBI Taxonomy" id="412755"/>
    <lineage>
        <taxon>unclassified sequences</taxon>
        <taxon>metagenomes</taxon>
        <taxon>ecological metagenomes</taxon>
    </lineage>
</organism>
<dbReference type="GO" id="GO:0140662">
    <property type="term" value="F:ATP-dependent protein folding chaperone"/>
    <property type="evidence" value="ECO:0007669"/>
    <property type="project" value="InterPro"/>
</dbReference>
<evidence type="ECO:0000256" key="4">
    <source>
        <dbReference type="ARBA" id="ARBA00023186"/>
    </source>
</evidence>
<dbReference type="EMBL" id="BARS01035360">
    <property type="protein sequence ID" value="GAG17660.1"/>
    <property type="molecule type" value="Genomic_DNA"/>
</dbReference>
<evidence type="ECO:0000313" key="5">
    <source>
        <dbReference type="EMBL" id="GAG17660.1"/>
    </source>
</evidence>